<name>A0A078HXJ8_BRANA</name>
<feature type="domain" description="DUF1985" evidence="2">
    <location>
        <begin position="4"/>
        <end position="53"/>
    </location>
</feature>
<dbReference type="InterPro" id="IPR015410">
    <property type="entry name" value="DUF1985"/>
</dbReference>
<protein>
    <submittedName>
        <fullName evidence="3">BnaC09g15280D protein</fullName>
    </submittedName>
</protein>
<dbReference type="PANTHER" id="PTHR48449">
    <property type="entry name" value="DUF1985 DOMAIN-CONTAINING PROTEIN"/>
    <property type="match status" value="1"/>
</dbReference>
<dbReference type="PANTHER" id="PTHR48449:SF1">
    <property type="entry name" value="DUF1985 DOMAIN-CONTAINING PROTEIN"/>
    <property type="match status" value="1"/>
</dbReference>
<gene>
    <name evidence="3" type="primary">BnaC09g15280D</name>
    <name evidence="3" type="ORF">GSBRNA2T00074091001</name>
</gene>
<dbReference type="Gramene" id="CDY42059">
    <property type="protein sequence ID" value="CDY42059"/>
    <property type="gene ID" value="GSBRNA2T00074091001"/>
</dbReference>
<feature type="chain" id="PRO_5001737487" evidence="1">
    <location>
        <begin position="22"/>
        <end position="131"/>
    </location>
</feature>
<reference evidence="3 4" key="1">
    <citation type="journal article" date="2014" name="Science">
        <title>Plant genetics. Early allopolyploid evolution in the post-Neolithic Brassica napus oilseed genome.</title>
        <authorList>
            <person name="Chalhoub B."/>
            <person name="Denoeud F."/>
            <person name="Liu S."/>
            <person name="Parkin I.A."/>
            <person name="Tang H."/>
            <person name="Wang X."/>
            <person name="Chiquet J."/>
            <person name="Belcram H."/>
            <person name="Tong C."/>
            <person name="Samans B."/>
            <person name="Correa M."/>
            <person name="Da Silva C."/>
            <person name="Just J."/>
            <person name="Falentin C."/>
            <person name="Koh C.S."/>
            <person name="Le Clainche I."/>
            <person name="Bernard M."/>
            <person name="Bento P."/>
            <person name="Noel B."/>
            <person name="Labadie K."/>
            <person name="Alberti A."/>
            <person name="Charles M."/>
            <person name="Arnaud D."/>
            <person name="Guo H."/>
            <person name="Daviaud C."/>
            <person name="Alamery S."/>
            <person name="Jabbari K."/>
            <person name="Zhao M."/>
            <person name="Edger P.P."/>
            <person name="Chelaifa H."/>
            <person name="Tack D."/>
            <person name="Lassalle G."/>
            <person name="Mestiri I."/>
            <person name="Schnel N."/>
            <person name="Le Paslier M.C."/>
            <person name="Fan G."/>
            <person name="Renault V."/>
            <person name="Bayer P.E."/>
            <person name="Golicz A.A."/>
            <person name="Manoli S."/>
            <person name="Lee T.H."/>
            <person name="Thi V.H."/>
            <person name="Chalabi S."/>
            <person name="Hu Q."/>
            <person name="Fan C."/>
            <person name="Tollenaere R."/>
            <person name="Lu Y."/>
            <person name="Battail C."/>
            <person name="Shen J."/>
            <person name="Sidebottom C.H."/>
            <person name="Wang X."/>
            <person name="Canaguier A."/>
            <person name="Chauveau A."/>
            <person name="Berard A."/>
            <person name="Deniot G."/>
            <person name="Guan M."/>
            <person name="Liu Z."/>
            <person name="Sun F."/>
            <person name="Lim Y.P."/>
            <person name="Lyons E."/>
            <person name="Town C.D."/>
            <person name="Bancroft I."/>
            <person name="Wang X."/>
            <person name="Meng J."/>
            <person name="Ma J."/>
            <person name="Pires J.C."/>
            <person name="King G.J."/>
            <person name="Brunel D."/>
            <person name="Delourme R."/>
            <person name="Renard M."/>
            <person name="Aury J.M."/>
            <person name="Adams K.L."/>
            <person name="Batley J."/>
            <person name="Snowdon R.J."/>
            <person name="Tost J."/>
            <person name="Edwards D."/>
            <person name="Zhou Y."/>
            <person name="Hua W."/>
            <person name="Sharpe A.G."/>
            <person name="Paterson A.H."/>
            <person name="Guan C."/>
            <person name="Wincker P."/>
        </authorList>
    </citation>
    <scope>NUCLEOTIDE SEQUENCE [LARGE SCALE GENOMIC DNA]</scope>
    <source>
        <strain evidence="4">cv. Darmor-bzh</strain>
    </source>
</reference>
<dbReference type="AlphaFoldDB" id="A0A078HXJ8"/>
<proteinExistence type="predicted"/>
<accession>A0A078HXJ8</accession>
<organism evidence="3 4">
    <name type="scientific">Brassica napus</name>
    <name type="common">Rape</name>
    <dbReference type="NCBI Taxonomy" id="3708"/>
    <lineage>
        <taxon>Eukaryota</taxon>
        <taxon>Viridiplantae</taxon>
        <taxon>Streptophyta</taxon>
        <taxon>Embryophyta</taxon>
        <taxon>Tracheophyta</taxon>
        <taxon>Spermatophyta</taxon>
        <taxon>Magnoliopsida</taxon>
        <taxon>eudicotyledons</taxon>
        <taxon>Gunneridae</taxon>
        <taxon>Pentapetalae</taxon>
        <taxon>rosids</taxon>
        <taxon>malvids</taxon>
        <taxon>Brassicales</taxon>
        <taxon>Brassicaceae</taxon>
        <taxon>Brassiceae</taxon>
        <taxon>Brassica</taxon>
    </lineage>
</organism>
<keyword evidence="4" id="KW-1185">Reference proteome</keyword>
<feature type="signal peptide" evidence="1">
    <location>
        <begin position="1"/>
        <end position="21"/>
    </location>
</feature>
<dbReference type="EMBL" id="LK032513">
    <property type="protein sequence ID" value="CDY42059.1"/>
    <property type="molecule type" value="Genomic_DNA"/>
</dbReference>
<evidence type="ECO:0000259" key="2">
    <source>
        <dbReference type="Pfam" id="PF09331"/>
    </source>
</evidence>
<keyword evidence="1" id="KW-0732">Signal</keyword>
<dbReference type="Proteomes" id="UP000028999">
    <property type="component" value="Unassembled WGS sequence"/>
</dbReference>
<evidence type="ECO:0000313" key="4">
    <source>
        <dbReference type="Proteomes" id="UP000028999"/>
    </source>
</evidence>
<evidence type="ECO:0000313" key="3">
    <source>
        <dbReference type="EMBL" id="CDY42059.1"/>
    </source>
</evidence>
<dbReference type="PaxDb" id="3708-A0A078HXJ8"/>
<evidence type="ECO:0000256" key="1">
    <source>
        <dbReference type="SAM" id="SignalP"/>
    </source>
</evidence>
<sequence length="131" mass="14534">MPGWKKLQLALILIVDGVLIAHEQKTRPTLKYVKMVQNVDAFCQHPWEHGVFSEDHYLHETSLGMQRRNRRACLCVEAGFFQTQGIPPSITTSCISSCPTTSDHNPCASESCSNITDTNTKPNTIGMGSLD</sequence>
<dbReference type="Pfam" id="PF09331">
    <property type="entry name" value="DUF1985"/>
    <property type="match status" value="1"/>
</dbReference>